<reference evidence="9" key="1">
    <citation type="submission" date="2006-05" db="EMBL/GenBank/DDBJ databases">
        <title>Annotation of the draft genome assembly of Desulfuromonas acetoxidans DSM 684.</title>
        <authorList>
            <consortium name="US DOE Joint Genome Institute (JGI-ORNL)"/>
            <person name="Larimer F."/>
            <person name="Land M."/>
            <person name="Hauser L."/>
        </authorList>
    </citation>
    <scope>NUCLEOTIDE SEQUENCE [LARGE SCALE GENOMIC DNA]</scope>
    <source>
        <strain evidence="9">DSM 684</strain>
    </source>
</reference>
<feature type="transmembrane region" description="Helical" evidence="7">
    <location>
        <begin position="208"/>
        <end position="227"/>
    </location>
</feature>
<comment type="subcellular location">
    <subcellularLocation>
        <location evidence="1">Cell membrane</location>
    </subcellularLocation>
</comment>
<dbReference type="InterPro" id="IPR052378">
    <property type="entry name" value="NosR_regulator"/>
</dbReference>
<evidence type="ECO:0000256" key="7">
    <source>
        <dbReference type="SAM" id="Phobius"/>
    </source>
</evidence>
<dbReference type="GO" id="GO:0046872">
    <property type="term" value="F:metal ion binding"/>
    <property type="evidence" value="ECO:0007669"/>
    <property type="project" value="UniProtKB-KW"/>
</dbReference>
<evidence type="ECO:0000256" key="6">
    <source>
        <dbReference type="ARBA" id="ARBA00023136"/>
    </source>
</evidence>
<protein>
    <submittedName>
        <fullName evidence="9">4Fe-4S ferredoxin, iron-sulfur binding</fullName>
    </submittedName>
</protein>
<evidence type="ECO:0000313" key="10">
    <source>
        <dbReference type="Proteomes" id="UP000005695"/>
    </source>
</evidence>
<evidence type="ECO:0000256" key="2">
    <source>
        <dbReference type="ARBA" id="ARBA00022475"/>
    </source>
</evidence>
<gene>
    <name evidence="9" type="ORF">Dace_2618</name>
</gene>
<sequence>MQLAPQLTTVRFWRLTVQWVFFAWILFIGVQFGRFVYHFTSGGHGALVNRPPGVEGFLPIGALASTKFWAMTGTIHPVHPAAVVLFVTFIAMSLLAKKSFCSWLCPVGTLSELTWKLGKNVFGENFHLWRWLDLLLRSLKYLLLLFFAKLILLDMPASALGGFLGSPYWAMSDVKMLHFFTDPSFDTIAVIIVLIGFSLLFKNAWCRYLCPYGALLGLVSMLSLFKIRRRIDTCTSCGKCAKACPSLLPVDSKKTIHSPECTGCLSCVESCPHHSLHMGPPKVADTPKWVFPVVAMGIYVAGVGLGMATGHWHSVLTYADYAQWIPRLSTLGF</sequence>
<name>Q1K2B6_DESA6</name>
<reference evidence="9" key="2">
    <citation type="submission" date="2006-05" db="EMBL/GenBank/DDBJ databases">
        <title>Sequencing of the draft genome and assembly of Desulfuromonas acetoxidans DSM 684.</title>
        <authorList>
            <consortium name="US DOE Joint Genome Institute (JGI-PGF)"/>
            <person name="Copeland A."/>
            <person name="Lucas S."/>
            <person name="Lapidus A."/>
            <person name="Barry K."/>
            <person name="Detter J.C."/>
            <person name="Glavina del Rio T."/>
            <person name="Hammon N."/>
            <person name="Israni S."/>
            <person name="Dalin E."/>
            <person name="Tice H."/>
            <person name="Bruce D."/>
            <person name="Pitluck S."/>
            <person name="Richardson P."/>
        </authorList>
    </citation>
    <scope>NUCLEOTIDE SEQUENCE [LARGE SCALE GENOMIC DNA]</scope>
    <source>
        <strain evidence="9">DSM 684</strain>
    </source>
</reference>
<dbReference type="Gene3D" id="3.30.70.20">
    <property type="match status" value="1"/>
</dbReference>
<feature type="transmembrane region" description="Helical" evidence="7">
    <location>
        <begin position="184"/>
        <end position="201"/>
    </location>
</feature>
<evidence type="ECO:0000256" key="4">
    <source>
        <dbReference type="ARBA" id="ARBA00023004"/>
    </source>
</evidence>
<dbReference type="GO" id="GO:0051536">
    <property type="term" value="F:iron-sulfur cluster binding"/>
    <property type="evidence" value="ECO:0007669"/>
    <property type="project" value="UniProtKB-KW"/>
</dbReference>
<dbReference type="RefSeq" id="WP_005998507.1">
    <property type="nucleotide sequence ID" value="NZ_AAEW02000004.1"/>
</dbReference>
<evidence type="ECO:0000256" key="5">
    <source>
        <dbReference type="ARBA" id="ARBA00023014"/>
    </source>
</evidence>
<feature type="domain" description="4Fe-4S ferredoxin-type" evidence="8">
    <location>
        <begin position="252"/>
        <end position="281"/>
    </location>
</feature>
<dbReference type="OrthoDB" id="9784262at2"/>
<evidence type="ECO:0000256" key="3">
    <source>
        <dbReference type="ARBA" id="ARBA00022723"/>
    </source>
</evidence>
<evidence type="ECO:0000313" key="9">
    <source>
        <dbReference type="EMBL" id="EAT16523.1"/>
    </source>
</evidence>
<keyword evidence="4" id="KW-0408">Iron</keyword>
<feature type="domain" description="4Fe-4S ferredoxin-type" evidence="8">
    <location>
        <begin position="225"/>
        <end position="246"/>
    </location>
</feature>
<keyword evidence="5" id="KW-0411">Iron-sulfur</keyword>
<accession>Q1K2B6</accession>
<dbReference type="Pfam" id="PF13237">
    <property type="entry name" value="Fer4_10"/>
    <property type="match status" value="1"/>
</dbReference>
<feature type="transmembrane region" description="Helical" evidence="7">
    <location>
        <begin position="141"/>
        <end position="164"/>
    </location>
</feature>
<dbReference type="InterPro" id="IPR017900">
    <property type="entry name" value="4Fe4S_Fe_S_CS"/>
</dbReference>
<keyword evidence="7" id="KW-1133">Transmembrane helix</keyword>
<dbReference type="EMBL" id="AAEW02000004">
    <property type="protein sequence ID" value="EAT16523.1"/>
    <property type="molecule type" value="Genomic_DNA"/>
</dbReference>
<dbReference type="InterPro" id="IPR017896">
    <property type="entry name" value="4Fe4S_Fe-S-bd"/>
</dbReference>
<dbReference type="PANTHER" id="PTHR30224">
    <property type="entry name" value="ELECTRON TRANSPORT PROTEIN"/>
    <property type="match status" value="1"/>
</dbReference>
<keyword evidence="6 7" id="KW-0472">Membrane</keyword>
<dbReference type="AlphaFoldDB" id="Q1K2B6"/>
<keyword evidence="3" id="KW-0479">Metal-binding</keyword>
<dbReference type="PANTHER" id="PTHR30224:SF4">
    <property type="entry name" value="ELECTRON TRANSPORT PROTEIN YCCM-RELATED"/>
    <property type="match status" value="1"/>
</dbReference>
<dbReference type="GO" id="GO:0005886">
    <property type="term" value="C:plasma membrane"/>
    <property type="evidence" value="ECO:0007669"/>
    <property type="project" value="UniProtKB-SubCell"/>
</dbReference>
<proteinExistence type="predicted"/>
<dbReference type="Proteomes" id="UP000005695">
    <property type="component" value="Unassembled WGS sequence"/>
</dbReference>
<organism evidence="9 10">
    <name type="scientific">Desulfuromonas acetoxidans (strain DSM 684 / 11070)</name>
    <dbReference type="NCBI Taxonomy" id="281689"/>
    <lineage>
        <taxon>Bacteria</taxon>
        <taxon>Pseudomonadati</taxon>
        <taxon>Thermodesulfobacteriota</taxon>
        <taxon>Desulfuromonadia</taxon>
        <taxon>Desulfuromonadales</taxon>
        <taxon>Desulfuromonadaceae</taxon>
        <taxon>Desulfuromonas</taxon>
    </lineage>
</organism>
<dbReference type="Pfam" id="PF12801">
    <property type="entry name" value="Fer4_5"/>
    <property type="match status" value="1"/>
</dbReference>
<dbReference type="PROSITE" id="PS00198">
    <property type="entry name" value="4FE4S_FER_1"/>
    <property type="match status" value="1"/>
</dbReference>
<keyword evidence="7" id="KW-0812">Transmembrane</keyword>
<keyword evidence="2" id="KW-1003">Cell membrane</keyword>
<evidence type="ECO:0000256" key="1">
    <source>
        <dbReference type="ARBA" id="ARBA00004236"/>
    </source>
</evidence>
<keyword evidence="10" id="KW-1185">Reference proteome</keyword>
<feature type="transmembrane region" description="Helical" evidence="7">
    <location>
        <begin position="12"/>
        <end position="32"/>
    </location>
</feature>
<feature type="transmembrane region" description="Helical" evidence="7">
    <location>
        <begin position="78"/>
        <end position="96"/>
    </location>
</feature>
<dbReference type="SUPFAM" id="SSF54862">
    <property type="entry name" value="4Fe-4S ferredoxins"/>
    <property type="match status" value="1"/>
</dbReference>
<evidence type="ECO:0000259" key="8">
    <source>
        <dbReference type="PROSITE" id="PS51379"/>
    </source>
</evidence>
<comment type="caution">
    <text evidence="9">The sequence shown here is derived from an EMBL/GenBank/DDBJ whole genome shotgun (WGS) entry which is preliminary data.</text>
</comment>
<dbReference type="PROSITE" id="PS51379">
    <property type="entry name" value="4FE4S_FER_2"/>
    <property type="match status" value="2"/>
</dbReference>